<name>A0A927GB72_9BACT</name>
<dbReference type="SMART" id="SM00850">
    <property type="entry name" value="LytTR"/>
    <property type="match status" value="1"/>
</dbReference>
<keyword evidence="3" id="KW-1185">Reference proteome</keyword>
<proteinExistence type="predicted"/>
<dbReference type="GO" id="GO:0003677">
    <property type="term" value="F:DNA binding"/>
    <property type="evidence" value="ECO:0007669"/>
    <property type="project" value="InterPro"/>
</dbReference>
<protein>
    <submittedName>
        <fullName evidence="2">LytTR family transcriptional regulator</fullName>
    </submittedName>
</protein>
<reference evidence="2" key="1">
    <citation type="submission" date="2020-09" db="EMBL/GenBank/DDBJ databases">
        <authorList>
            <person name="Kim M.K."/>
        </authorList>
    </citation>
    <scope>NUCLEOTIDE SEQUENCE</scope>
    <source>
        <strain evidence="2">BT702</strain>
    </source>
</reference>
<evidence type="ECO:0000313" key="2">
    <source>
        <dbReference type="EMBL" id="MBD2705745.1"/>
    </source>
</evidence>
<accession>A0A927GB72</accession>
<dbReference type="RefSeq" id="WP_190893468.1">
    <property type="nucleotide sequence ID" value="NZ_JACWZY010000069.1"/>
</dbReference>
<sequence length="111" mass="12788">MKPTPYLRPHHPHSPPQVSWTLAEGNYTHVYFHNGGYYLSAITLGTICQRFPYLIRLSKHRAVAPGLIVSWHRNEARQLVVELGGSGRQQEVVIPRRRVREVKQLLRELGV</sequence>
<dbReference type="InterPro" id="IPR007492">
    <property type="entry name" value="LytTR_DNA-bd_dom"/>
</dbReference>
<feature type="domain" description="HTH LytTR-type" evidence="1">
    <location>
        <begin position="8"/>
        <end position="107"/>
    </location>
</feature>
<dbReference type="EMBL" id="JACWZY010000069">
    <property type="protein sequence ID" value="MBD2705745.1"/>
    <property type="molecule type" value="Genomic_DNA"/>
</dbReference>
<dbReference type="AlphaFoldDB" id="A0A927GB72"/>
<comment type="caution">
    <text evidence="2">The sequence shown here is derived from an EMBL/GenBank/DDBJ whole genome shotgun (WGS) entry which is preliminary data.</text>
</comment>
<gene>
    <name evidence="2" type="ORF">IC229_34380</name>
</gene>
<evidence type="ECO:0000259" key="1">
    <source>
        <dbReference type="SMART" id="SM00850"/>
    </source>
</evidence>
<dbReference type="Pfam" id="PF04397">
    <property type="entry name" value="LytTR"/>
    <property type="match status" value="1"/>
</dbReference>
<organism evidence="2 3">
    <name type="scientific">Spirosoma profusum</name>
    <dbReference type="NCBI Taxonomy" id="2771354"/>
    <lineage>
        <taxon>Bacteria</taxon>
        <taxon>Pseudomonadati</taxon>
        <taxon>Bacteroidota</taxon>
        <taxon>Cytophagia</taxon>
        <taxon>Cytophagales</taxon>
        <taxon>Cytophagaceae</taxon>
        <taxon>Spirosoma</taxon>
    </lineage>
</organism>
<dbReference type="Proteomes" id="UP000598820">
    <property type="component" value="Unassembled WGS sequence"/>
</dbReference>
<evidence type="ECO:0000313" key="3">
    <source>
        <dbReference type="Proteomes" id="UP000598820"/>
    </source>
</evidence>